<dbReference type="Gramene" id="PRQ37158">
    <property type="protein sequence ID" value="PRQ37158"/>
    <property type="gene ID" value="RchiOBHm_Chr4g0399461"/>
</dbReference>
<evidence type="ECO:0000256" key="3">
    <source>
        <dbReference type="SAM" id="MobiDB-lite"/>
    </source>
</evidence>
<dbReference type="InterPro" id="IPR004088">
    <property type="entry name" value="KH_dom_type_1"/>
</dbReference>
<feature type="region of interest" description="Disordered" evidence="3">
    <location>
        <begin position="1"/>
        <end position="73"/>
    </location>
</feature>
<feature type="domain" description="K Homology" evidence="4">
    <location>
        <begin position="175"/>
        <end position="250"/>
    </location>
</feature>
<dbReference type="PROSITE" id="PS50084">
    <property type="entry name" value="KH_TYPE_1"/>
    <property type="match status" value="3"/>
</dbReference>
<gene>
    <name evidence="5" type="ORF">RchiOBHm_Chr4g0399461</name>
</gene>
<dbReference type="Pfam" id="PF00013">
    <property type="entry name" value="KH_1"/>
    <property type="match status" value="3"/>
</dbReference>
<evidence type="ECO:0000256" key="1">
    <source>
        <dbReference type="ARBA" id="ARBA00022737"/>
    </source>
</evidence>
<name>A0A2P6QSJ7_ROSCH</name>
<feature type="compositionally biased region" description="Polar residues" evidence="3">
    <location>
        <begin position="36"/>
        <end position="55"/>
    </location>
</feature>
<dbReference type="Gene3D" id="3.30.310.210">
    <property type="match status" value="1"/>
</dbReference>
<accession>A0A2P6QSJ7</accession>
<dbReference type="InterPro" id="IPR036612">
    <property type="entry name" value="KH_dom_type_1_sf"/>
</dbReference>
<dbReference type="CDD" id="cd22460">
    <property type="entry name" value="KH-I_PEPPER_rpt2_like"/>
    <property type="match status" value="1"/>
</dbReference>
<feature type="domain" description="K Homology" evidence="4">
    <location>
        <begin position="81"/>
        <end position="154"/>
    </location>
</feature>
<dbReference type="SUPFAM" id="SSF54791">
    <property type="entry name" value="Eukaryotic type KH-domain (KH-domain type I)"/>
    <property type="match status" value="3"/>
</dbReference>
<evidence type="ECO:0000313" key="5">
    <source>
        <dbReference type="EMBL" id="PRQ37158.1"/>
    </source>
</evidence>
<dbReference type="InterPro" id="IPR004087">
    <property type="entry name" value="KH_dom"/>
</dbReference>
<evidence type="ECO:0000259" key="4">
    <source>
        <dbReference type="SMART" id="SM00322"/>
    </source>
</evidence>
<protein>
    <submittedName>
        <fullName evidence="5">Putative K domain-containing protein</fullName>
    </submittedName>
</protein>
<dbReference type="PANTHER" id="PTHR10288">
    <property type="entry name" value="KH DOMAIN CONTAINING RNA BINDING PROTEIN"/>
    <property type="match status" value="1"/>
</dbReference>
<proteinExistence type="predicted"/>
<reference evidence="5 6" key="1">
    <citation type="journal article" date="2018" name="Nat. Genet.">
        <title>The Rosa genome provides new insights in the design of modern roses.</title>
        <authorList>
            <person name="Bendahmane M."/>
        </authorList>
    </citation>
    <scope>NUCLEOTIDE SEQUENCE [LARGE SCALE GENOMIC DNA]</scope>
    <source>
        <strain evidence="6">cv. Old Blush</strain>
    </source>
</reference>
<keyword evidence="2" id="KW-0694">RNA-binding</keyword>
<dbReference type="AlphaFoldDB" id="A0A2P6QSJ7"/>
<dbReference type="STRING" id="74649.A0A2P6QSJ7"/>
<dbReference type="OrthoDB" id="442947at2759"/>
<dbReference type="CDD" id="cd22459">
    <property type="entry name" value="KH-I_PEPPER_rpt1_like"/>
    <property type="match status" value="1"/>
</dbReference>
<dbReference type="SMART" id="SM00322">
    <property type="entry name" value="KH"/>
    <property type="match status" value="3"/>
</dbReference>
<feature type="compositionally biased region" description="Low complexity" evidence="3">
    <location>
        <begin position="24"/>
        <end position="33"/>
    </location>
</feature>
<feature type="compositionally biased region" description="Polar residues" evidence="3">
    <location>
        <begin position="1"/>
        <end position="10"/>
    </location>
</feature>
<dbReference type="Gene3D" id="3.30.1370.10">
    <property type="entry name" value="K Homology domain, type 1"/>
    <property type="match status" value="1"/>
</dbReference>
<dbReference type="Proteomes" id="UP000238479">
    <property type="component" value="Chromosome 4"/>
</dbReference>
<keyword evidence="1" id="KW-0677">Repeat</keyword>
<evidence type="ECO:0000256" key="2">
    <source>
        <dbReference type="PROSITE-ProRule" id="PRU00117"/>
    </source>
</evidence>
<dbReference type="OMA" id="GHKKITH"/>
<evidence type="ECO:0000313" key="6">
    <source>
        <dbReference type="Proteomes" id="UP000238479"/>
    </source>
</evidence>
<sequence length="486" mass="51685">MATAQPSENGSAKAPEPDPRPEPVTEAATTAAPHSDPSTTTIDNNQNRNPDSESAPSEAPAMTSSSDAVSAADKRWPGWPGDCVFRLIVPVLKVGSIIGRKGELIKKMCEETRARIRVLDGAAGTTDRIVLISGREEPEAPLSPAMDAVIRVFKRVAGLSESAGEAELSGAAGVAFCSIRLLVASTQAINLIGKQGSLIKSIQESTAASVRVLSGEEVPFYAAADERIIEMQGETLKVLKALEAVVSHLRKFLVDHSVLPLFEKTYTAPVSQERQPDPWADKSLLHTATQTGGSTNYPLTATRESLFLSRETQLESQLPSSGLSIYGQEASLSSIRSSGLGRPGAPIVTQITQTMQIPLSYAEDIIGVEGRSIEFIRRSSGALLTVQESRGLPDEITVEIKGTSSQVQAAQQLIQEVIATSNKDQIPSSYGRMDTGLRSSYSQLDSISYPSSSVSSLPYDAYGNSIPSQQPYGSSGLGGGYSTFRL</sequence>
<comment type="caution">
    <text evidence="5">The sequence shown here is derived from an EMBL/GenBank/DDBJ whole genome shotgun (WGS) entry which is preliminary data.</text>
</comment>
<organism evidence="5 6">
    <name type="scientific">Rosa chinensis</name>
    <name type="common">China rose</name>
    <dbReference type="NCBI Taxonomy" id="74649"/>
    <lineage>
        <taxon>Eukaryota</taxon>
        <taxon>Viridiplantae</taxon>
        <taxon>Streptophyta</taxon>
        <taxon>Embryophyta</taxon>
        <taxon>Tracheophyta</taxon>
        <taxon>Spermatophyta</taxon>
        <taxon>Magnoliopsida</taxon>
        <taxon>eudicotyledons</taxon>
        <taxon>Gunneridae</taxon>
        <taxon>Pentapetalae</taxon>
        <taxon>rosids</taxon>
        <taxon>fabids</taxon>
        <taxon>Rosales</taxon>
        <taxon>Rosaceae</taxon>
        <taxon>Rosoideae</taxon>
        <taxon>Rosoideae incertae sedis</taxon>
        <taxon>Rosa</taxon>
    </lineage>
</organism>
<keyword evidence="6" id="KW-1185">Reference proteome</keyword>
<dbReference type="EMBL" id="PDCK01000042">
    <property type="protein sequence ID" value="PRQ37158.1"/>
    <property type="molecule type" value="Genomic_DNA"/>
</dbReference>
<dbReference type="GO" id="GO:0003723">
    <property type="term" value="F:RNA binding"/>
    <property type="evidence" value="ECO:0007669"/>
    <property type="project" value="UniProtKB-UniRule"/>
</dbReference>
<feature type="domain" description="K Homology" evidence="4">
    <location>
        <begin position="349"/>
        <end position="419"/>
    </location>
</feature>